<evidence type="ECO:0000256" key="1">
    <source>
        <dbReference type="ARBA" id="ARBA00001971"/>
    </source>
</evidence>
<organism evidence="11">
    <name type="scientific">Locusta migratoria</name>
    <name type="common">Migratory locust</name>
    <dbReference type="NCBI Taxonomy" id="7004"/>
    <lineage>
        <taxon>Eukaryota</taxon>
        <taxon>Metazoa</taxon>
        <taxon>Ecdysozoa</taxon>
        <taxon>Arthropoda</taxon>
        <taxon>Hexapoda</taxon>
        <taxon>Insecta</taxon>
        <taxon>Pterygota</taxon>
        <taxon>Neoptera</taxon>
        <taxon>Polyneoptera</taxon>
        <taxon>Orthoptera</taxon>
        <taxon>Caelifera</taxon>
        <taxon>Acrididea</taxon>
        <taxon>Acridomorpha</taxon>
        <taxon>Acridoidea</taxon>
        <taxon>Acrididae</taxon>
        <taxon>Oedipodinae</taxon>
        <taxon>Locusta</taxon>
    </lineage>
</organism>
<name>A0A6F8GZK8_LOCMI</name>
<comment type="similarity">
    <text evidence="2 9">Belongs to the cytochrome P450 family.</text>
</comment>
<accession>A0A6F8GZK8</accession>
<feature type="signal peptide" evidence="10">
    <location>
        <begin position="1"/>
        <end position="19"/>
    </location>
</feature>
<evidence type="ECO:0000256" key="2">
    <source>
        <dbReference type="ARBA" id="ARBA00010617"/>
    </source>
</evidence>
<evidence type="ECO:0000256" key="5">
    <source>
        <dbReference type="ARBA" id="ARBA00023002"/>
    </source>
</evidence>
<sequence>MSALALAAFCAGCLTLASAAVAVAAAAYLWARRPRTEVPGPPTIPLLGNVRLPIKLPALVHGLVDCHQRYGEIFRYYLGHKLYIVISRPEDARKVLTSSKTRERDPYCMHVMRTVVSDGLITCNGDTWKRHRKAIDPAFHPKALTQLVDTFNESGRVLCEKLAASAGATVDVYPLLMASALHSIVKAIFGVELDRLEPDTTKHSRIAEIRKMAATFLRPWKTIKGVMWLSAEGRELKKHMADFRRLVDRGLAMARENMKTDGITPLIHFLWDQKPGENLSEEEIYNEIRTLTVSGVETTATSLGFTLALLGLHPEWQRLAQAELDDVFSAGDRLRPATERDLSQLTVIDAIVKESLRLFPPVPSTVYLLSDDVALGGGRLVAPRGSSVLVSFLLMHRRPDLFPEPLQFDPGRFLAGGSATRRRPDSYLPFGGGPRRCVGARFADVEMRVLLAAVLRRFRVLPGSSRHQLEQIPCSVTAHPLTGFRISCVPRNDVPLDSSR</sequence>
<evidence type="ECO:0000256" key="9">
    <source>
        <dbReference type="RuleBase" id="RU000461"/>
    </source>
</evidence>
<keyword evidence="5 9" id="KW-0560">Oxidoreductase</keyword>
<keyword evidence="4 8" id="KW-0479">Metal-binding</keyword>
<proteinExistence type="evidence at transcript level"/>
<evidence type="ECO:0000256" key="3">
    <source>
        <dbReference type="ARBA" id="ARBA00022617"/>
    </source>
</evidence>
<feature type="chain" id="PRO_5026209432" evidence="10">
    <location>
        <begin position="20"/>
        <end position="500"/>
    </location>
</feature>
<dbReference type="PANTHER" id="PTHR24291">
    <property type="entry name" value="CYTOCHROME P450 FAMILY 4"/>
    <property type="match status" value="1"/>
</dbReference>
<keyword evidence="6 8" id="KW-0408">Iron</keyword>
<dbReference type="EMBL" id="KY852441">
    <property type="protein sequence ID" value="AVL92879.1"/>
    <property type="molecule type" value="mRNA"/>
</dbReference>
<evidence type="ECO:0000256" key="4">
    <source>
        <dbReference type="ARBA" id="ARBA00022723"/>
    </source>
</evidence>
<dbReference type="PRINTS" id="PR00385">
    <property type="entry name" value="P450"/>
</dbReference>
<protein>
    <submittedName>
        <fullName evidence="11">CYP450</fullName>
    </submittedName>
</protein>
<keyword evidence="3 8" id="KW-0349">Heme</keyword>
<evidence type="ECO:0000256" key="6">
    <source>
        <dbReference type="ARBA" id="ARBA00023004"/>
    </source>
</evidence>
<dbReference type="InterPro" id="IPR036396">
    <property type="entry name" value="Cyt_P450_sf"/>
</dbReference>
<reference evidence="11" key="2">
    <citation type="journal article" date="2020" name="Int. J. Biol. Macromol.">
        <title>Transcriptome analysis of antennal cytochrome P450s and their transcriptional responses to plant and locust volatiles in Locusta migratoria.</title>
        <authorList>
            <person name="Wu H."/>
            <person name="Liu Y."/>
            <person name="Shi X."/>
            <person name="Zhang X."/>
            <person name="Ye C."/>
            <person name="Zhu K.Y."/>
            <person name="Zhu F."/>
            <person name="Zhang J."/>
            <person name="Ma E."/>
        </authorList>
    </citation>
    <scope>NUCLEOTIDE SEQUENCE</scope>
    <source>
        <strain evidence="11">Locust strain-J14</strain>
    </source>
</reference>
<evidence type="ECO:0000313" key="11">
    <source>
        <dbReference type="EMBL" id="AVL92879.1"/>
    </source>
</evidence>
<dbReference type="InterPro" id="IPR017972">
    <property type="entry name" value="Cyt_P450_CS"/>
</dbReference>
<evidence type="ECO:0000256" key="7">
    <source>
        <dbReference type="ARBA" id="ARBA00023033"/>
    </source>
</evidence>
<dbReference type="GO" id="GO:0005506">
    <property type="term" value="F:iron ion binding"/>
    <property type="evidence" value="ECO:0007669"/>
    <property type="project" value="InterPro"/>
</dbReference>
<dbReference type="PANTHER" id="PTHR24291:SF50">
    <property type="entry name" value="BIFUNCTIONAL ALBAFLAVENONE MONOOXYGENASE_TERPENE SYNTHASE"/>
    <property type="match status" value="1"/>
</dbReference>
<dbReference type="InterPro" id="IPR050196">
    <property type="entry name" value="Cytochrome_P450_Monoox"/>
</dbReference>
<dbReference type="GO" id="GO:0004497">
    <property type="term" value="F:monooxygenase activity"/>
    <property type="evidence" value="ECO:0007669"/>
    <property type="project" value="UniProtKB-KW"/>
</dbReference>
<comment type="cofactor">
    <cofactor evidence="1 8">
        <name>heme</name>
        <dbReference type="ChEBI" id="CHEBI:30413"/>
    </cofactor>
</comment>
<reference evidence="11" key="1">
    <citation type="submission" date="2017-03" db="EMBL/GenBank/DDBJ databases">
        <authorList>
            <person name="Zhang X.Y."/>
            <person name="Li Y.H."/>
            <person name="Kang X.L."/>
            <person name="Wu H.H."/>
            <person name="Yu R.R."/>
            <person name="Guo Y.Q."/>
            <person name="Wang J.X."/>
            <person name="Zhang J.Z."/>
            <person name="Ma E.B."/>
        </authorList>
    </citation>
    <scope>NUCLEOTIDE SEQUENCE</scope>
    <source>
        <strain evidence="11">Locust strain-J14</strain>
    </source>
</reference>
<keyword evidence="10" id="KW-0732">Signal</keyword>
<evidence type="ECO:0000256" key="10">
    <source>
        <dbReference type="SAM" id="SignalP"/>
    </source>
</evidence>
<dbReference type="PROSITE" id="PS00086">
    <property type="entry name" value="CYTOCHROME_P450"/>
    <property type="match status" value="1"/>
</dbReference>
<dbReference type="AlphaFoldDB" id="A0A6F8GZK8"/>
<feature type="binding site" description="axial binding residue" evidence="8">
    <location>
        <position position="437"/>
    </location>
    <ligand>
        <name>heme</name>
        <dbReference type="ChEBI" id="CHEBI:30413"/>
    </ligand>
    <ligandPart>
        <name>Fe</name>
        <dbReference type="ChEBI" id="CHEBI:18248"/>
    </ligandPart>
</feature>
<dbReference type="Gene3D" id="1.10.630.10">
    <property type="entry name" value="Cytochrome P450"/>
    <property type="match status" value="1"/>
</dbReference>
<dbReference type="Pfam" id="PF00067">
    <property type="entry name" value="p450"/>
    <property type="match status" value="1"/>
</dbReference>
<dbReference type="InterPro" id="IPR001128">
    <property type="entry name" value="Cyt_P450"/>
</dbReference>
<dbReference type="InterPro" id="IPR002401">
    <property type="entry name" value="Cyt_P450_E_grp-I"/>
</dbReference>
<keyword evidence="7 9" id="KW-0503">Monooxygenase</keyword>
<dbReference type="GO" id="GO:0016705">
    <property type="term" value="F:oxidoreductase activity, acting on paired donors, with incorporation or reduction of molecular oxygen"/>
    <property type="evidence" value="ECO:0007669"/>
    <property type="project" value="InterPro"/>
</dbReference>
<evidence type="ECO:0000256" key="8">
    <source>
        <dbReference type="PIRSR" id="PIRSR602401-1"/>
    </source>
</evidence>
<dbReference type="PRINTS" id="PR00463">
    <property type="entry name" value="EP450I"/>
</dbReference>
<dbReference type="GO" id="GO:0020037">
    <property type="term" value="F:heme binding"/>
    <property type="evidence" value="ECO:0007669"/>
    <property type="project" value="InterPro"/>
</dbReference>
<dbReference type="SUPFAM" id="SSF48264">
    <property type="entry name" value="Cytochrome P450"/>
    <property type="match status" value="1"/>
</dbReference>